<feature type="compositionally biased region" description="Low complexity" evidence="1">
    <location>
        <begin position="297"/>
        <end position="307"/>
    </location>
</feature>
<dbReference type="AlphaFoldDB" id="A0AAD8SUA2"/>
<dbReference type="PANTHER" id="PTHR47481:SF31">
    <property type="entry name" value="OS01G0873500 PROTEIN"/>
    <property type="match status" value="1"/>
</dbReference>
<comment type="caution">
    <text evidence="4">The sequence shown here is derived from an EMBL/GenBank/DDBJ whole genome shotgun (WGS) entry which is preliminary data.</text>
</comment>
<proteinExistence type="predicted"/>
<dbReference type="Pfam" id="PF25597">
    <property type="entry name" value="SH3_retrovirus"/>
    <property type="match status" value="1"/>
</dbReference>
<dbReference type="InterPro" id="IPR054722">
    <property type="entry name" value="PolX-like_BBD"/>
</dbReference>
<reference evidence="4" key="1">
    <citation type="submission" date="2023-07" db="EMBL/GenBank/DDBJ databases">
        <title>A chromosome-level genome assembly of Lolium multiflorum.</title>
        <authorList>
            <person name="Chen Y."/>
            <person name="Copetti D."/>
            <person name="Kolliker R."/>
            <person name="Studer B."/>
        </authorList>
    </citation>
    <scope>NUCLEOTIDE SEQUENCE</scope>
    <source>
        <strain evidence="4">02402/16</strain>
        <tissue evidence="4">Leaf</tissue>
    </source>
</reference>
<feature type="compositionally biased region" description="Low complexity" evidence="1">
    <location>
        <begin position="562"/>
        <end position="581"/>
    </location>
</feature>
<gene>
    <name evidence="4" type="ORF">QYE76_051924</name>
</gene>
<dbReference type="Proteomes" id="UP001231189">
    <property type="component" value="Unassembled WGS sequence"/>
</dbReference>
<keyword evidence="5" id="KW-1185">Reference proteome</keyword>
<feature type="compositionally biased region" description="Gly residues" evidence="1">
    <location>
        <begin position="282"/>
        <end position="296"/>
    </location>
</feature>
<sequence length="622" mass="67145">MAATSSSLAGNSLSRDVTEKLTPDNFLVWKDVVLPAVRGARLFGYLDGSTKAPAEKIIVEKLVDGKTVHQEEENALYAAWIEKDQQVLAYLLNSISHEVLIQLTEHQTAHETWKAIQVMFASQSRARVQNLRQQLDELKKREMSAALYIGKLKAIVDQLAMAGKKLDDDDIIDAVVHGLDAEYNPLVEAINARVTSTGITLSEVYSMLLSTEARIASQNKDNGAGFSANLASRSGSNGGSGHRGGYGGNRGGYGSDNNRGGYNNYNHYNNCGGYQGYGGGHDGQQGGRGNYNGGGNNSQQQGNRSRYTGPPCQICSKPGHPAYKCFKRFNQSFVTPEPQANAATTGSHGVDPHWYIDTGATDHITGELEKLVVRDRYNGNEQVHTASGQGMAIQHIGHATFHTPDRPIHLKNVLHVPQATKSLVSASKLVYDNNSYVEIHPRFFAIKDQASGYKALLTRITRLNLLHKGYKCLDISSGRLNISRDVTFDESVFPFTQLRPNAGALLKAELLLLPFVLRNPSILDQENEVRHDHMSVSANFSLDGSVQEFSDVGNHGGDPDADSPAPSLDSHTASRSGSAPSSPAPHGPASSSAGMSPRQPRGASSTIASPESGFRAEVDDGV</sequence>
<evidence type="ECO:0000259" key="3">
    <source>
        <dbReference type="Pfam" id="PF25597"/>
    </source>
</evidence>
<dbReference type="Pfam" id="PF14223">
    <property type="entry name" value="Retrotran_gag_2"/>
    <property type="match status" value="1"/>
</dbReference>
<dbReference type="PANTHER" id="PTHR47481">
    <property type="match status" value="1"/>
</dbReference>
<feature type="domain" description="Retroviral polymerase SH3-like" evidence="3">
    <location>
        <begin position="467"/>
        <end position="497"/>
    </location>
</feature>
<feature type="domain" description="Retrovirus-related Pol polyprotein from transposon TNT 1-94-like beta-barrel" evidence="2">
    <location>
        <begin position="354"/>
        <end position="430"/>
    </location>
</feature>
<dbReference type="Pfam" id="PF22936">
    <property type="entry name" value="Pol_BBD"/>
    <property type="match status" value="1"/>
</dbReference>
<evidence type="ECO:0000259" key="2">
    <source>
        <dbReference type="Pfam" id="PF22936"/>
    </source>
</evidence>
<dbReference type="EMBL" id="JAUUTY010000003">
    <property type="protein sequence ID" value="KAK1663765.1"/>
    <property type="molecule type" value="Genomic_DNA"/>
</dbReference>
<organism evidence="4 5">
    <name type="scientific">Lolium multiflorum</name>
    <name type="common">Italian ryegrass</name>
    <name type="synonym">Lolium perenne subsp. multiflorum</name>
    <dbReference type="NCBI Taxonomy" id="4521"/>
    <lineage>
        <taxon>Eukaryota</taxon>
        <taxon>Viridiplantae</taxon>
        <taxon>Streptophyta</taxon>
        <taxon>Embryophyta</taxon>
        <taxon>Tracheophyta</taxon>
        <taxon>Spermatophyta</taxon>
        <taxon>Magnoliopsida</taxon>
        <taxon>Liliopsida</taxon>
        <taxon>Poales</taxon>
        <taxon>Poaceae</taxon>
        <taxon>BOP clade</taxon>
        <taxon>Pooideae</taxon>
        <taxon>Poodae</taxon>
        <taxon>Poeae</taxon>
        <taxon>Poeae Chloroplast Group 2 (Poeae type)</taxon>
        <taxon>Loliodinae</taxon>
        <taxon>Loliinae</taxon>
        <taxon>Lolium</taxon>
    </lineage>
</organism>
<evidence type="ECO:0000256" key="1">
    <source>
        <dbReference type="SAM" id="MobiDB-lite"/>
    </source>
</evidence>
<feature type="compositionally biased region" description="Low complexity" evidence="1">
    <location>
        <begin position="587"/>
        <end position="597"/>
    </location>
</feature>
<protein>
    <submittedName>
        <fullName evidence="4">Uncharacterized protein</fullName>
    </submittedName>
</protein>
<dbReference type="InterPro" id="IPR057670">
    <property type="entry name" value="SH3_retrovirus"/>
</dbReference>
<accession>A0AAD8SUA2</accession>
<evidence type="ECO:0000313" key="4">
    <source>
        <dbReference type="EMBL" id="KAK1663765.1"/>
    </source>
</evidence>
<feature type="region of interest" description="Disordered" evidence="1">
    <location>
        <begin position="547"/>
        <end position="622"/>
    </location>
</feature>
<evidence type="ECO:0000313" key="5">
    <source>
        <dbReference type="Proteomes" id="UP001231189"/>
    </source>
</evidence>
<name>A0AAD8SUA2_LOLMU</name>
<feature type="region of interest" description="Disordered" evidence="1">
    <location>
        <begin position="282"/>
        <end position="310"/>
    </location>
</feature>